<organism evidence="2 3">
    <name type="scientific">Palleronia pelagia</name>
    <dbReference type="NCBI Taxonomy" id="387096"/>
    <lineage>
        <taxon>Bacteria</taxon>
        <taxon>Pseudomonadati</taxon>
        <taxon>Pseudomonadota</taxon>
        <taxon>Alphaproteobacteria</taxon>
        <taxon>Rhodobacterales</taxon>
        <taxon>Roseobacteraceae</taxon>
        <taxon>Palleronia</taxon>
    </lineage>
</organism>
<dbReference type="Proteomes" id="UP000199372">
    <property type="component" value="Unassembled WGS sequence"/>
</dbReference>
<sequence length="840" mass="89781">MTGSNKILTVSYGTFSCTLEGFDQPFSTMQSIAEYFRDLAAEDRYFGAEPPQPDAQMLHQIAEREVQKRVEARIAKNGVVLRQMDQDSALPAPLSAPSKPAAAAPAEDCTPPAPAAAASGDSVADKLSRIRAVVAKARAEAQNTAPDDGIEDAVVSDDIDAAFTDASDEDQADVATEEMPLMDDLSVPAEPTVAEDEPDDAEQEARAKAEAERTEEEARAKAEAERAEEKARAKAEAERAEEEAHAKAEAERAEEEARAKAEAERAEEEARAKAEAERAEMDRLKAEAREAELAAIEQARAEEKAHAQAERAKAKADAIAAEIAAIEAAQDSVDDADEQDALETATVDLDTSETDEIAIEDGSAEIAIDAGAEAETLEECTAPLPPQQARPAAPVARVIKLKRSDFEAALAAGEIEEIEDEDDAGDDLTAEIAIDDDGTDVVATASDEDADAELHDDGADTLIAGLMDDADDDRSDDVDETENMFSGDADDLADEEEHADATGDTSASEDDDLSAGIRDLVSASGLDAEDEDDLVAELAEVEREARRAEAGETAEADAPSEPRQMRSLDELIAEETGETWDEDEAVEAATDEDEDHADDQVAEAAPQNEGEEALKRLLDKTNAQLGDAEGNRRRSAIAHLKAAVAATKADGKLRDKRQEEDAEAISQFRDDLAQVVRPSRPAPKADGDRTGRPQADIQSRPAPLVLVSEQRVDSEVKPRRSMTITPSRPQRVSAARPATAKTLDGESFRDFAARVGAKELPDMLEAAAVYAKIVEGQEGVSRPTILRRAASAAEGEITREQGLQSFGQLLRSGRIRKVGKGQFAVDDSAEMIERARATGS</sequence>
<dbReference type="RefSeq" id="WP_091844708.1">
    <property type="nucleotide sequence ID" value="NZ_FOCM01000002.1"/>
</dbReference>
<feature type="region of interest" description="Disordered" evidence="1">
    <location>
        <begin position="297"/>
        <end position="354"/>
    </location>
</feature>
<feature type="compositionally biased region" description="Basic and acidic residues" evidence="1">
    <location>
        <begin position="649"/>
        <end position="659"/>
    </location>
</feature>
<feature type="compositionally biased region" description="Basic and acidic residues" evidence="1">
    <location>
        <begin position="299"/>
        <end position="316"/>
    </location>
</feature>
<accession>A0A1H8DP77</accession>
<evidence type="ECO:0000313" key="3">
    <source>
        <dbReference type="Proteomes" id="UP000199372"/>
    </source>
</evidence>
<dbReference type="PROSITE" id="PS51257">
    <property type="entry name" value="PROKAR_LIPOPROTEIN"/>
    <property type="match status" value="1"/>
</dbReference>
<feature type="compositionally biased region" description="Acidic residues" evidence="1">
    <location>
        <begin position="571"/>
        <end position="601"/>
    </location>
</feature>
<feature type="region of interest" description="Disordered" evidence="1">
    <location>
        <begin position="160"/>
        <end position="285"/>
    </location>
</feature>
<feature type="region of interest" description="Disordered" evidence="1">
    <location>
        <begin position="90"/>
        <end position="122"/>
    </location>
</feature>
<feature type="compositionally biased region" description="Basic and acidic residues" evidence="1">
    <location>
        <begin position="203"/>
        <end position="285"/>
    </location>
</feature>
<evidence type="ECO:0000313" key="2">
    <source>
        <dbReference type="EMBL" id="SEN08368.1"/>
    </source>
</evidence>
<dbReference type="EMBL" id="FOCM01000002">
    <property type="protein sequence ID" value="SEN08368.1"/>
    <property type="molecule type" value="Genomic_DNA"/>
</dbReference>
<proteinExistence type="predicted"/>
<feature type="compositionally biased region" description="Low complexity" evidence="1">
    <location>
        <begin position="317"/>
        <end position="331"/>
    </location>
</feature>
<reference evidence="3" key="1">
    <citation type="submission" date="2016-10" db="EMBL/GenBank/DDBJ databases">
        <authorList>
            <person name="Varghese N."/>
            <person name="Submissions S."/>
        </authorList>
    </citation>
    <scope>NUCLEOTIDE SEQUENCE [LARGE SCALE GENOMIC DNA]</scope>
    <source>
        <strain evidence="3">DSM 26893</strain>
    </source>
</reference>
<feature type="compositionally biased region" description="Acidic residues" evidence="1">
    <location>
        <begin position="468"/>
        <end position="498"/>
    </location>
</feature>
<keyword evidence="3" id="KW-1185">Reference proteome</keyword>
<gene>
    <name evidence="2" type="ORF">SAMN04488011_102396</name>
</gene>
<evidence type="ECO:0000256" key="1">
    <source>
        <dbReference type="SAM" id="MobiDB-lite"/>
    </source>
</evidence>
<evidence type="ECO:0008006" key="4">
    <source>
        <dbReference type="Google" id="ProtNLM"/>
    </source>
</evidence>
<feature type="compositionally biased region" description="Acidic residues" evidence="1">
    <location>
        <begin position="160"/>
        <end position="176"/>
    </location>
</feature>
<dbReference type="OrthoDB" id="7798282at2"/>
<dbReference type="AlphaFoldDB" id="A0A1H8DP77"/>
<feature type="compositionally biased region" description="Acidic residues" evidence="1">
    <location>
        <begin position="332"/>
        <end position="341"/>
    </location>
</feature>
<feature type="compositionally biased region" description="Acidic residues" evidence="1">
    <location>
        <begin position="417"/>
        <end position="439"/>
    </location>
</feature>
<feature type="compositionally biased region" description="Basic and acidic residues" evidence="1">
    <location>
        <begin position="540"/>
        <end position="550"/>
    </location>
</feature>
<feature type="compositionally biased region" description="Acidic residues" evidence="1">
    <location>
        <begin position="193"/>
        <end position="202"/>
    </location>
</feature>
<protein>
    <recommendedName>
        <fullName evidence="4">Lipoprotein</fullName>
    </recommendedName>
</protein>
<name>A0A1H8DP77_9RHOB</name>
<feature type="region of interest" description="Disordered" evidence="1">
    <location>
        <begin position="417"/>
        <end position="619"/>
    </location>
</feature>
<feature type="region of interest" description="Disordered" evidence="1">
    <location>
        <begin position="645"/>
        <end position="740"/>
    </location>
</feature>